<dbReference type="EMBL" id="CAJOAY010019924">
    <property type="protein sequence ID" value="CAF4334602.1"/>
    <property type="molecule type" value="Genomic_DNA"/>
</dbReference>
<feature type="non-terminal residue" evidence="1">
    <location>
        <position position="1"/>
    </location>
</feature>
<name>A0A820K1I7_9BILA</name>
<gene>
    <name evidence="1" type="ORF">OKA104_LOCUS47953</name>
</gene>
<evidence type="ECO:0000313" key="2">
    <source>
        <dbReference type="Proteomes" id="UP000663881"/>
    </source>
</evidence>
<reference evidence="1" key="1">
    <citation type="submission" date="2021-02" db="EMBL/GenBank/DDBJ databases">
        <authorList>
            <person name="Nowell W R."/>
        </authorList>
    </citation>
    <scope>NUCLEOTIDE SEQUENCE</scope>
</reference>
<dbReference type="Proteomes" id="UP000663881">
    <property type="component" value="Unassembled WGS sequence"/>
</dbReference>
<dbReference type="AlphaFoldDB" id="A0A820K1I7"/>
<accession>A0A820K1I7</accession>
<organism evidence="1 2">
    <name type="scientific">Adineta steineri</name>
    <dbReference type="NCBI Taxonomy" id="433720"/>
    <lineage>
        <taxon>Eukaryota</taxon>
        <taxon>Metazoa</taxon>
        <taxon>Spiralia</taxon>
        <taxon>Gnathifera</taxon>
        <taxon>Rotifera</taxon>
        <taxon>Eurotatoria</taxon>
        <taxon>Bdelloidea</taxon>
        <taxon>Adinetida</taxon>
        <taxon>Adinetidae</taxon>
        <taxon>Adineta</taxon>
    </lineage>
</organism>
<protein>
    <submittedName>
        <fullName evidence="1">Uncharacterized protein</fullName>
    </submittedName>
</protein>
<comment type="caution">
    <text evidence="1">The sequence shown here is derived from an EMBL/GenBank/DDBJ whole genome shotgun (WGS) entry which is preliminary data.</text>
</comment>
<sequence length="62" mass="7039">MLTKAFVTSKINDTNGFNDISQDNGEDFWRALQGPIFSRLYNVNITASNASYGYIFNENKIL</sequence>
<evidence type="ECO:0000313" key="1">
    <source>
        <dbReference type="EMBL" id="CAF4334602.1"/>
    </source>
</evidence>
<proteinExistence type="predicted"/>